<dbReference type="GO" id="GO:0048731">
    <property type="term" value="P:system development"/>
    <property type="evidence" value="ECO:0007669"/>
    <property type="project" value="UniProtKB-ARBA"/>
</dbReference>
<dbReference type="Pfam" id="PF00019">
    <property type="entry name" value="TGF_beta"/>
    <property type="match status" value="1"/>
</dbReference>
<dbReference type="GO" id="GO:0030116">
    <property type="term" value="F:glial cell-derived neurotrophic factor receptor binding"/>
    <property type="evidence" value="ECO:0007669"/>
    <property type="project" value="InterPro"/>
</dbReference>
<reference evidence="9" key="1">
    <citation type="journal article" date="2004" name="Nature">
        <title>Genome duplication in the teleost fish Tetraodon nigroviridis reveals the early vertebrate proto-karyotype.</title>
        <authorList>
            <person name="Jaillon O."/>
            <person name="Aury J.-M."/>
            <person name="Brunet F."/>
            <person name="Petit J.-L."/>
            <person name="Stange-Thomann N."/>
            <person name="Mauceli E."/>
            <person name="Bouneau L."/>
            <person name="Fischer C."/>
            <person name="Ozouf-Costaz C."/>
            <person name="Bernot A."/>
            <person name="Nicaud S."/>
            <person name="Jaffe D."/>
            <person name="Fisher S."/>
            <person name="Lutfalla G."/>
            <person name="Dossat C."/>
            <person name="Segurens B."/>
            <person name="Dasilva C."/>
            <person name="Salanoubat M."/>
            <person name="Levy M."/>
            <person name="Boudet N."/>
            <person name="Castellano S."/>
            <person name="Anthouard V."/>
            <person name="Jubin C."/>
            <person name="Castelli V."/>
            <person name="Katinka M."/>
            <person name="Vacherie B."/>
            <person name="Biemont C."/>
            <person name="Skalli Z."/>
            <person name="Cattolico L."/>
            <person name="Poulain J."/>
            <person name="De Berardinis V."/>
            <person name="Cruaud C."/>
            <person name="Duprat S."/>
            <person name="Brottier P."/>
            <person name="Coutanceau J.-P."/>
            <person name="Gouzy J."/>
            <person name="Parra G."/>
            <person name="Lardier G."/>
            <person name="Chapple C."/>
            <person name="McKernan K.J."/>
            <person name="McEwan P."/>
            <person name="Bosak S."/>
            <person name="Kellis M."/>
            <person name="Volff J.-N."/>
            <person name="Guigo R."/>
            <person name="Zody M.C."/>
            <person name="Mesirov J."/>
            <person name="Lindblad-Toh K."/>
            <person name="Birren B."/>
            <person name="Nusbaum C."/>
            <person name="Kahn D."/>
            <person name="Robinson-Rechavi M."/>
            <person name="Laudet V."/>
            <person name="Schachter V."/>
            <person name="Quetier F."/>
            <person name="Saurin W."/>
            <person name="Scarpelli C."/>
            <person name="Wincker P."/>
            <person name="Lander E.S."/>
            <person name="Weissenbach J."/>
            <person name="Roest Crollius H."/>
        </authorList>
    </citation>
    <scope>NUCLEOTIDE SEQUENCE [LARGE SCALE GENOMIC DNA]</scope>
</reference>
<evidence type="ECO:0000256" key="1">
    <source>
        <dbReference type="ARBA" id="ARBA00004613"/>
    </source>
</evidence>
<evidence type="ECO:0000256" key="4">
    <source>
        <dbReference type="ARBA" id="ARBA00022729"/>
    </source>
</evidence>
<dbReference type="InterPro" id="IPR001839">
    <property type="entry name" value="TGF-b_C"/>
</dbReference>
<accession>Q4T2N6</accession>
<comment type="caution">
    <text evidence="9">The sequence shown here is derived from an EMBL/GenBank/DDBJ whole genome shotgun (WGS) entry which is preliminary data.</text>
</comment>
<name>Q4T2N6_TETNG</name>
<comment type="similarity">
    <text evidence="2">Belongs to the TGF-beta family. GDNF subfamily.</text>
</comment>
<evidence type="ECO:0000256" key="5">
    <source>
        <dbReference type="ARBA" id="ARBA00023030"/>
    </source>
</evidence>
<dbReference type="PANTHER" id="PTHR12173:SF8">
    <property type="entry name" value="PERSEPHIN"/>
    <property type="match status" value="1"/>
</dbReference>
<dbReference type="InterPro" id="IPR029034">
    <property type="entry name" value="Cystine-knot_cytokine"/>
</dbReference>
<evidence type="ECO:0000256" key="2">
    <source>
        <dbReference type="ARBA" id="ARBA00009832"/>
    </source>
</evidence>
<organism evidence="9">
    <name type="scientific">Tetraodon nigroviridis</name>
    <name type="common">Spotted green pufferfish</name>
    <name type="synonym">Chelonodon nigroviridis</name>
    <dbReference type="NCBI Taxonomy" id="99883"/>
    <lineage>
        <taxon>Eukaryota</taxon>
        <taxon>Metazoa</taxon>
        <taxon>Chordata</taxon>
        <taxon>Craniata</taxon>
        <taxon>Vertebrata</taxon>
        <taxon>Euteleostomi</taxon>
        <taxon>Actinopterygii</taxon>
        <taxon>Neopterygii</taxon>
        <taxon>Teleostei</taxon>
        <taxon>Neoteleostei</taxon>
        <taxon>Acanthomorphata</taxon>
        <taxon>Eupercaria</taxon>
        <taxon>Tetraodontiformes</taxon>
        <taxon>Tetradontoidea</taxon>
        <taxon>Tetraodontidae</taxon>
        <taxon>Tetraodon</taxon>
    </lineage>
</organism>
<feature type="non-terminal residue" evidence="9">
    <location>
        <position position="105"/>
    </location>
</feature>
<dbReference type="Gene3D" id="2.10.90.10">
    <property type="entry name" value="Cystine-knot cytokines"/>
    <property type="match status" value="1"/>
</dbReference>
<keyword evidence="5 7" id="KW-0339">Growth factor</keyword>
<dbReference type="SUPFAM" id="SSF57501">
    <property type="entry name" value="Cystine-knot cytokines"/>
    <property type="match status" value="1"/>
</dbReference>
<dbReference type="OrthoDB" id="9936891at2759"/>
<dbReference type="InterPro" id="IPR043401">
    <property type="entry name" value="GDNF_fam"/>
</dbReference>
<dbReference type="EMBL" id="CAAE01010218">
    <property type="protein sequence ID" value="CAF92846.1"/>
    <property type="molecule type" value="Genomic_DNA"/>
</dbReference>
<protein>
    <submittedName>
        <fullName evidence="9">(spotted green pufferfish) hypothetical protein</fullName>
    </submittedName>
</protein>
<dbReference type="KEGG" id="tng:GSTEN00008259G001"/>
<reference evidence="9" key="2">
    <citation type="submission" date="2004-02" db="EMBL/GenBank/DDBJ databases">
        <authorList>
            <consortium name="Genoscope"/>
            <consortium name="Whitehead Institute Centre for Genome Research"/>
        </authorList>
    </citation>
    <scope>NUCLEOTIDE SEQUENCE</scope>
</reference>
<dbReference type="PANTHER" id="PTHR12173">
    <property type="entry name" value="GDNF SUBFAMILY OF TGF-BETA FAMILY"/>
    <property type="match status" value="1"/>
</dbReference>
<evidence type="ECO:0000259" key="8">
    <source>
        <dbReference type="PROSITE" id="PS51362"/>
    </source>
</evidence>
<dbReference type="AlphaFoldDB" id="Q4T2N6"/>
<evidence type="ECO:0000313" key="9">
    <source>
        <dbReference type="EMBL" id="CAF92846.1"/>
    </source>
</evidence>
<dbReference type="GO" id="GO:0005576">
    <property type="term" value="C:extracellular region"/>
    <property type="evidence" value="ECO:0007669"/>
    <property type="project" value="UniProtKB-SubCell"/>
</dbReference>
<dbReference type="GO" id="GO:0008083">
    <property type="term" value="F:growth factor activity"/>
    <property type="evidence" value="ECO:0007669"/>
    <property type="project" value="UniProtKB-KW"/>
</dbReference>
<evidence type="ECO:0000256" key="3">
    <source>
        <dbReference type="ARBA" id="ARBA00022525"/>
    </source>
</evidence>
<proteinExistence type="inferred from homology"/>
<keyword evidence="4" id="KW-0732">Signal</keyword>
<feature type="domain" description="TGF-beta family profile" evidence="8">
    <location>
        <begin position="1"/>
        <end position="105"/>
    </location>
</feature>
<keyword evidence="3" id="KW-0964">Secreted</keyword>
<gene>
    <name evidence="9" type="ORF">GSTENG00008259001</name>
</gene>
<feature type="non-terminal residue" evidence="9">
    <location>
        <position position="1"/>
    </location>
</feature>
<evidence type="ECO:0000256" key="6">
    <source>
        <dbReference type="ARBA" id="ARBA00023157"/>
    </source>
</evidence>
<dbReference type="PROSITE" id="PS51362">
    <property type="entry name" value="TGF_BETA_2"/>
    <property type="match status" value="1"/>
</dbReference>
<evidence type="ECO:0000256" key="7">
    <source>
        <dbReference type="RuleBase" id="RU000354"/>
    </source>
</evidence>
<dbReference type="GO" id="GO:0030971">
    <property type="term" value="F:receptor tyrosine kinase binding"/>
    <property type="evidence" value="ECO:0007669"/>
    <property type="project" value="InterPro"/>
</dbReference>
<sequence length="105" mass="12216">RRRQRSRSSRACRLQRKEMRVRNLGLGYDSDEMILFKYCAGTCHSARRNYDLALKALMETRSISRKEVSGQPCCRPVRYEAVSFMDARATWQTVKWLSASNCSCV</sequence>
<keyword evidence="6" id="KW-1015">Disulfide bond</keyword>
<comment type="subcellular location">
    <subcellularLocation>
        <location evidence="1">Secreted</location>
    </subcellularLocation>
</comment>